<dbReference type="SUPFAM" id="SSF53474">
    <property type="entry name" value="alpha/beta-Hydrolases"/>
    <property type="match status" value="1"/>
</dbReference>
<dbReference type="AlphaFoldDB" id="A0A6P8ASY8"/>
<evidence type="ECO:0000313" key="4">
    <source>
        <dbReference type="Proteomes" id="UP000515153"/>
    </source>
</evidence>
<sequence>MRSPPLTPDDDRVTHHSVPIGIHVYHYIQSLPASPDKPRGTILLLHGWPDTAMSWRHQVPFLTSPPLNLRVVAPDMLGYGKTSSPADPAEYSLKKMSMHMQALVKHVVDQDNEPGDKPAPLFLVGHDWGAALAWRMAALWTPGLFRGVACLNVPYLPPDAGEFVDMQAYVDEIPSLRYQVQLSGDEAVSIIDDASDNHANLRGFLNGIYDGRGPNGEESFTVDEGVRQPEVLRVVGPAKLMGEDWVDYYVKQFAARSFRGPTNWYRTRKINYEEETGMHDVVINTPAMVVMGEQDEALPPALADGMEKWFAEGLLRKEVVPGGHWAHWEEVDRVNTLLGEFLRGVLGGYSPNRG</sequence>
<dbReference type="Proteomes" id="UP000515153">
    <property type="component" value="Unplaced"/>
</dbReference>
<organism evidence="4 5">
    <name type="scientific">Pyricularia grisea</name>
    <name type="common">Crabgrass-specific blast fungus</name>
    <name type="synonym">Magnaporthe grisea</name>
    <dbReference type="NCBI Taxonomy" id="148305"/>
    <lineage>
        <taxon>Eukaryota</taxon>
        <taxon>Fungi</taxon>
        <taxon>Dikarya</taxon>
        <taxon>Ascomycota</taxon>
        <taxon>Pezizomycotina</taxon>
        <taxon>Sordariomycetes</taxon>
        <taxon>Sordariomycetidae</taxon>
        <taxon>Magnaporthales</taxon>
        <taxon>Pyriculariaceae</taxon>
        <taxon>Pyricularia</taxon>
    </lineage>
</organism>
<reference evidence="5" key="1">
    <citation type="journal article" date="2019" name="Mol. Biol. Evol.">
        <title>Blast fungal genomes show frequent chromosomal changes, gene gains and losses, and effector gene turnover.</title>
        <authorList>
            <person name="Gomez Luciano L.B."/>
            <person name="Jason Tsai I."/>
            <person name="Chuma I."/>
            <person name="Tosa Y."/>
            <person name="Chen Y.H."/>
            <person name="Li J.Y."/>
            <person name="Li M.Y."/>
            <person name="Jade Lu M.Y."/>
            <person name="Nakayashiki H."/>
            <person name="Li W.H."/>
        </authorList>
    </citation>
    <scope>NUCLEOTIDE SEQUENCE</scope>
    <source>
        <strain evidence="5">NI907</strain>
    </source>
</reference>
<dbReference type="GeneID" id="41964004"/>
<name>A0A6P8ASY8_PYRGI</name>
<dbReference type="Pfam" id="PF00561">
    <property type="entry name" value="Abhydrolase_1"/>
    <property type="match status" value="1"/>
</dbReference>
<accession>A0A6P8ASY8</accession>
<dbReference type="PRINTS" id="PR00412">
    <property type="entry name" value="EPOXHYDRLASE"/>
</dbReference>
<reference evidence="5" key="2">
    <citation type="submission" date="2019-10" db="EMBL/GenBank/DDBJ databases">
        <authorList>
            <consortium name="NCBI Genome Project"/>
        </authorList>
    </citation>
    <scope>NUCLEOTIDE SEQUENCE</scope>
    <source>
        <strain evidence="5">NI907</strain>
    </source>
</reference>
<evidence type="ECO:0000256" key="2">
    <source>
        <dbReference type="ARBA" id="ARBA00038334"/>
    </source>
</evidence>
<protein>
    <recommendedName>
        <fullName evidence="3">AB hydrolase-1 domain-containing protein</fullName>
    </recommendedName>
</protein>
<keyword evidence="1" id="KW-0378">Hydrolase</keyword>
<evidence type="ECO:0000256" key="1">
    <source>
        <dbReference type="ARBA" id="ARBA00022801"/>
    </source>
</evidence>
<reference evidence="5" key="3">
    <citation type="submission" date="2025-08" db="UniProtKB">
        <authorList>
            <consortium name="RefSeq"/>
        </authorList>
    </citation>
    <scope>IDENTIFICATION</scope>
    <source>
        <strain evidence="5">NI907</strain>
    </source>
</reference>
<feature type="domain" description="AB hydrolase-1" evidence="3">
    <location>
        <begin position="41"/>
        <end position="330"/>
    </location>
</feature>
<evidence type="ECO:0000313" key="5">
    <source>
        <dbReference type="RefSeq" id="XP_030978021.1"/>
    </source>
</evidence>
<proteinExistence type="inferred from homology"/>
<keyword evidence="4" id="KW-1185">Reference proteome</keyword>
<dbReference type="InterPro" id="IPR000639">
    <property type="entry name" value="Epox_hydrolase-like"/>
</dbReference>
<dbReference type="PANTHER" id="PTHR43329">
    <property type="entry name" value="EPOXIDE HYDROLASE"/>
    <property type="match status" value="1"/>
</dbReference>
<dbReference type="Gene3D" id="3.40.50.1820">
    <property type="entry name" value="alpha/beta hydrolase"/>
    <property type="match status" value="1"/>
</dbReference>
<dbReference type="GO" id="GO:0016787">
    <property type="term" value="F:hydrolase activity"/>
    <property type="evidence" value="ECO:0007669"/>
    <property type="project" value="UniProtKB-KW"/>
</dbReference>
<dbReference type="RefSeq" id="XP_030978021.1">
    <property type="nucleotide sequence ID" value="XM_031129096.1"/>
</dbReference>
<gene>
    <name evidence="5" type="ORF">PgNI_09107</name>
</gene>
<evidence type="ECO:0000259" key="3">
    <source>
        <dbReference type="Pfam" id="PF00561"/>
    </source>
</evidence>
<comment type="similarity">
    <text evidence="2">Belongs to the AB hydrolase superfamily. Epoxide hydrolase family.</text>
</comment>
<dbReference type="InterPro" id="IPR000073">
    <property type="entry name" value="AB_hydrolase_1"/>
</dbReference>
<dbReference type="InterPro" id="IPR029058">
    <property type="entry name" value="AB_hydrolase_fold"/>
</dbReference>
<dbReference type="KEGG" id="pgri:PgNI_09107"/>